<reference evidence="1 2" key="1">
    <citation type="submission" date="2019-07" db="EMBL/GenBank/DDBJ databases">
        <title>Diversity of Bacteria from Kongsfjorden, Arctic.</title>
        <authorList>
            <person name="Yu Y."/>
        </authorList>
    </citation>
    <scope>NUCLEOTIDE SEQUENCE [LARGE SCALE GENOMIC DNA]</scope>
    <source>
        <strain evidence="1 2">SM1928</strain>
    </source>
</reference>
<organism evidence="1 2">
    <name type="scientific">Paenarthrobacter nitroguajacolicus</name>
    <name type="common">Arthrobacter nitroguajacolicus</name>
    <dbReference type="NCBI Taxonomy" id="211146"/>
    <lineage>
        <taxon>Bacteria</taxon>
        <taxon>Bacillati</taxon>
        <taxon>Actinomycetota</taxon>
        <taxon>Actinomycetes</taxon>
        <taxon>Micrococcales</taxon>
        <taxon>Micrococcaceae</taxon>
        <taxon>Paenarthrobacter</taxon>
    </lineage>
</organism>
<comment type="caution">
    <text evidence="1">The sequence shown here is derived from an EMBL/GenBank/DDBJ whole genome shotgun (WGS) entry which is preliminary data.</text>
</comment>
<dbReference type="AlphaFoldDB" id="A0A558GXK2"/>
<gene>
    <name evidence="1" type="ORF">FQP90_13775</name>
</gene>
<name>A0A558GXK2_PAENT</name>
<sequence>MSVKTKTAPKGLTFTHNGHRYKLDGLPVTGVTTILNGGVPKPALVYWAGKTVAEFVEANPLEVESLRTREGVDFVRELAGVPAKVRDDAGVTGTAVHDFAEALAATGTVEDVPEELAGYVEGYADFLDRFQITPLLMERPCASRKDWYAGKFDMIGTSPLLNDGQPIMIDLKTSKFVYGETGLQTAAYSLAEFYMDEDGNEQPLPEIVATYVAHVTPMDRIGQNARYGEAPLGTTLYPLAKNRDEMKGHYAMFLAAAYTHKTTKLRDSIVGEPVTTEQKAVAA</sequence>
<evidence type="ECO:0000313" key="1">
    <source>
        <dbReference type="EMBL" id="TVU61604.1"/>
    </source>
</evidence>
<evidence type="ECO:0008006" key="3">
    <source>
        <dbReference type="Google" id="ProtNLM"/>
    </source>
</evidence>
<evidence type="ECO:0000313" key="2">
    <source>
        <dbReference type="Proteomes" id="UP000316500"/>
    </source>
</evidence>
<proteinExistence type="predicted"/>
<dbReference type="RefSeq" id="WP_144651415.1">
    <property type="nucleotide sequence ID" value="NZ_VNFK01000010.1"/>
</dbReference>
<dbReference type="EMBL" id="VNFK01000010">
    <property type="protein sequence ID" value="TVU61604.1"/>
    <property type="molecule type" value="Genomic_DNA"/>
</dbReference>
<dbReference type="Proteomes" id="UP000316500">
    <property type="component" value="Unassembled WGS sequence"/>
</dbReference>
<protein>
    <recommendedName>
        <fullName evidence="3">Exonuclease</fullName>
    </recommendedName>
</protein>
<accession>A0A558GXK2</accession>
<dbReference type="OrthoDB" id="3398267at2"/>